<feature type="transmembrane region" description="Helical" evidence="14">
    <location>
        <begin position="516"/>
        <end position="535"/>
    </location>
</feature>
<evidence type="ECO:0000256" key="11">
    <source>
        <dbReference type="ARBA" id="ARBA00023214"/>
    </source>
</evidence>
<feature type="transmembrane region" description="Helical" evidence="14">
    <location>
        <begin position="217"/>
        <end position="239"/>
    </location>
</feature>
<dbReference type="Gene3D" id="1.10.3080.10">
    <property type="entry name" value="Clc chloride channel"/>
    <property type="match status" value="1"/>
</dbReference>
<proteinExistence type="predicted"/>
<feature type="region of interest" description="Disordered" evidence="13">
    <location>
        <begin position="1045"/>
        <end position="1071"/>
    </location>
</feature>
<dbReference type="FunFam" id="3.10.580.10:FF:000032">
    <property type="entry name" value="Chloride channel protein"/>
    <property type="match status" value="1"/>
</dbReference>
<feature type="transmembrane region" description="Helical" evidence="14">
    <location>
        <begin position="404"/>
        <end position="424"/>
    </location>
</feature>
<sequence length="1071" mass="120131">MVYFGDRHRDRDRNRDRNNQKVERIIHDEEFGEENVELVDSEWADFEKFICQLRKRRSSAMSMEEELRHVQRQPKIKSHAFYPCPPPAENARDSDSSDEDDPIGYIDTLMYGRYTKDLGEFAKDEARKLKILEKRRKQEDKQRNKELLGKHSTRAKRVSSWIWKHTIARLGEDWVFLALLGIIMALLSFIMDKGISICTNARIWLYRDLTSQPFVQYIAWVSLPVCLILFSAGFVHLIAPQSIGSGIPEMKTILRGVQLKEYLTFKTLVAKVIGLTATLGSGMPLGKEGPFVHIASIVAQLLSKLVTSFQGIYENESRNSEMLAAACAVGVGACFAAPVGGVLFSIEVTTTYFAVRNYWRGFFAAVCGATVFRLLAVWFQNADTVRALFLTNFTTEFPFDPQELFVFALIGLVCGLGGASYVWVHRRYVLFMRSNKRMNKFLQKNRFLYPGFLALLVSSISFPLGTGQFLAGELSTHEQVTQLFSNFTWSRDDLTVEQAAVVTHWMTGYTSVFGNLVIYTLFTFMFSIIASTIPVPSGMFIPVFKIGAGFGRLVGEFMAVTFPHGVRYGGRLSPIMPGGYAVVGAAAFSGSVTHTVSVAVIIFEMTGQITHVVPVMIAVLVANAVAALLQPSIYDSIILIKKLPYLPDLLPSSSGMYSIFVEDFMVRDVKYIWHGISYQKLKEVLKANKTLRSLPLVDSPDNMILLGSVQRYELIKMIEKHIGREKRMEVAQKWQKEAQERALEEEKKKQEVELKMRRPSRFEVLPAPDILSLRQIANDEMLPPKKRAETMHSSLAPRKSILKKTNSFNLKTYTPQPLAHSPSITPYTTITGNSEFRIRSAFEAIFKKSTTLQDVQPDPETGSLSPAASHNEVEVQRTPSTPGVSKKVQLPRERVIDMSPEDQKQWELEEMLKPIDLQKANVHIDPSPFQLVERTSILKVHSLFSMVGINHAYVTKIGRLVGVVGLKELRKAIEDINSNNFVAPTRDEDAEEKPAVEKPLLSSNASDKAVDMTVTSMDSALSNSENCSDIEMEHIKHTDKGAVTLTMPSQEASNQGPTTADTKATENGGHA</sequence>
<evidence type="ECO:0000313" key="16">
    <source>
        <dbReference type="RefSeq" id="XP_017035902.1"/>
    </source>
</evidence>
<dbReference type="SUPFAM" id="SSF81340">
    <property type="entry name" value="Clc chloride channel"/>
    <property type="match status" value="1"/>
</dbReference>
<keyword evidence="9 14" id="KW-0472">Membrane</keyword>
<evidence type="ECO:0000256" key="2">
    <source>
        <dbReference type="ARBA" id="ARBA00022448"/>
    </source>
</evidence>
<feature type="transmembrane region" description="Helical" evidence="14">
    <location>
        <begin position="580"/>
        <end position="603"/>
    </location>
</feature>
<keyword evidence="5" id="KW-0851">Voltage-gated channel</keyword>
<organism evidence="15 16">
    <name type="scientific">Drosophila kikkawai</name>
    <name type="common">Fruit fly</name>
    <dbReference type="NCBI Taxonomy" id="30033"/>
    <lineage>
        <taxon>Eukaryota</taxon>
        <taxon>Metazoa</taxon>
        <taxon>Ecdysozoa</taxon>
        <taxon>Arthropoda</taxon>
        <taxon>Hexapoda</taxon>
        <taxon>Insecta</taxon>
        <taxon>Pterygota</taxon>
        <taxon>Neoptera</taxon>
        <taxon>Endopterygota</taxon>
        <taxon>Diptera</taxon>
        <taxon>Brachycera</taxon>
        <taxon>Muscomorpha</taxon>
        <taxon>Ephydroidea</taxon>
        <taxon>Drosophilidae</taxon>
        <taxon>Drosophila</taxon>
        <taxon>Sophophora</taxon>
    </lineage>
</organism>
<feature type="transmembrane region" description="Helical" evidence="14">
    <location>
        <begin position="322"/>
        <end position="346"/>
    </location>
</feature>
<keyword evidence="12" id="KW-0407">Ion channel</keyword>
<keyword evidence="10" id="KW-0869">Chloride channel</keyword>
<dbReference type="SUPFAM" id="SSF54631">
    <property type="entry name" value="CBS-domain pair"/>
    <property type="match status" value="1"/>
</dbReference>
<feature type="transmembrane region" description="Helical" evidence="14">
    <location>
        <begin position="609"/>
        <end position="629"/>
    </location>
</feature>
<dbReference type="RefSeq" id="XP_017035902.1">
    <property type="nucleotide sequence ID" value="XM_017180413.3"/>
</dbReference>
<keyword evidence="3 14" id="KW-0812">Transmembrane</keyword>
<evidence type="ECO:0000256" key="12">
    <source>
        <dbReference type="ARBA" id="ARBA00023303"/>
    </source>
</evidence>
<evidence type="ECO:0000256" key="10">
    <source>
        <dbReference type="ARBA" id="ARBA00023173"/>
    </source>
</evidence>
<feature type="transmembrane region" description="Helical" evidence="14">
    <location>
        <begin position="174"/>
        <end position="197"/>
    </location>
</feature>
<dbReference type="PRINTS" id="PR00762">
    <property type="entry name" value="CLCHANNEL"/>
</dbReference>
<dbReference type="InterPro" id="IPR014743">
    <property type="entry name" value="Cl-channel_core"/>
</dbReference>
<feature type="transmembrane region" description="Helical" evidence="14">
    <location>
        <begin position="358"/>
        <end position="379"/>
    </location>
</feature>
<name>A0A6P4J3E4_DROKI</name>
<dbReference type="InterPro" id="IPR046342">
    <property type="entry name" value="CBS_dom_sf"/>
</dbReference>
<protein>
    <submittedName>
        <fullName evidence="16">Chloride channel protein 2 isoform X6</fullName>
    </submittedName>
</protein>
<feature type="compositionally biased region" description="Polar residues" evidence="13">
    <location>
        <begin position="1046"/>
        <end position="1062"/>
    </location>
</feature>
<dbReference type="AlphaFoldDB" id="A0A6P4J3E4"/>
<dbReference type="GO" id="GO:0005247">
    <property type="term" value="F:voltage-gated chloride channel activity"/>
    <property type="evidence" value="ECO:0007669"/>
    <property type="project" value="TreeGrafter"/>
</dbReference>
<keyword evidence="8" id="KW-0129">CBS domain</keyword>
<dbReference type="Gene3D" id="3.10.580.10">
    <property type="entry name" value="CBS-domain"/>
    <property type="match status" value="2"/>
</dbReference>
<feature type="region of interest" description="Disordered" evidence="13">
    <location>
        <begin position="852"/>
        <end position="887"/>
    </location>
</feature>
<dbReference type="FunFam" id="1.10.3080.10:FF:000003">
    <property type="entry name" value="Chloride channel 2"/>
    <property type="match status" value="1"/>
</dbReference>
<keyword evidence="4" id="KW-0677">Repeat</keyword>
<evidence type="ECO:0000256" key="14">
    <source>
        <dbReference type="SAM" id="Phobius"/>
    </source>
</evidence>
<dbReference type="CDD" id="cd03683">
    <property type="entry name" value="ClC_1_like"/>
    <property type="match status" value="1"/>
</dbReference>
<evidence type="ECO:0000256" key="8">
    <source>
        <dbReference type="ARBA" id="ARBA00023122"/>
    </source>
</evidence>
<dbReference type="OrthoDB" id="4564at2759"/>
<accession>A0A6P4J3E4</accession>
<evidence type="ECO:0000256" key="6">
    <source>
        <dbReference type="ARBA" id="ARBA00022989"/>
    </source>
</evidence>
<evidence type="ECO:0000256" key="7">
    <source>
        <dbReference type="ARBA" id="ARBA00023065"/>
    </source>
</evidence>
<evidence type="ECO:0000256" key="5">
    <source>
        <dbReference type="ARBA" id="ARBA00022882"/>
    </source>
</evidence>
<dbReference type="GO" id="GO:0034707">
    <property type="term" value="C:chloride channel complex"/>
    <property type="evidence" value="ECO:0007669"/>
    <property type="project" value="UniProtKB-KW"/>
</dbReference>
<dbReference type="FunFam" id="3.10.580.10:FF:000026">
    <property type="entry name" value="Chloride channel protein"/>
    <property type="match status" value="1"/>
</dbReference>
<gene>
    <name evidence="16" type="primary">ClC-a</name>
</gene>
<feature type="transmembrane region" description="Helical" evidence="14">
    <location>
        <begin position="445"/>
        <end position="464"/>
    </location>
</feature>
<dbReference type="PANTHER" id="PTHR45720">
    <property type="entry name" value="CHLORIDE CHANNEL PROTEIN 2"/>
    <property type="match status" value="1"/>
</dbReference>
<evidence type="ECO:0000313" key="15">
    <source>
        <dbReference type="Proteomes" id="UP001652661"/>
    </source>
</evidence>
<dbReference type="Pfam" id="PF00654">
    <property type="entry name" value="Voltage_CLC"/>
    <property type="match status" value="1"/>
</dbReference>
<evidence type="ECO:0000256" key="1">
    <source>
        <dbReference type="ARBA" id="ARBA00004141"/>
    </source>
</evidence>
<evidence type="ECO:0000256" key="9">
    <source>
        <dbReference type="ARBA" id="ARBA00023136"/>
    </source>
</evidence>
<evidence type="ECO:0000256" key="4">
    <source>
        <dbReference type="ARBA" id="ARBA00022737"/>
    </source>
</evidence>
<evidence type="ECO:0000256" key="13">
    <source>
        <dbReference type="SAM" id="MobiDB-lite"/>
    </source>
</evidence>
<dbReference type="InterPro" id="IPR050970">
    <property type="entry name" value="Cl_channel_volt-gated"/>
</dbReference>
<reference evidence="16" key="1">
    <citation type="submission" date="2025-08" db="UniProtKB">
        <authorList>
            <consortium name="RefSeq"/>
        </authorList>
    </citation>
    <scope>IDENTIFICATION</scope>
    <source>
        <strain evidence="16">14028-0561.14</strain>
        <tissue evidence="16">Whole fly</tissue>
    </source>
</reference>
<dbReference type="GO" id="GO:0005886">
    <property type="term" value="C:plasma membrane"/>
    <property type="evidence" value="ECO:0007669"/>
    <property type="project" value="TreeGrafter"/>
</dbReference>
<keyword evidence="11" id="KW-0868">Chloride</keyword>
<evidence type="ECO:0000256" key="3">
    <source>
        <dbReference type="ARBA" id="ARBA00022692"/>
    </source>
</evidence>
<keyword evidence="7" id="KW-0406">Ion transport</keyword>
<comment type="subcellular location">
    <subcellularLocation>
        <location evidence="1">Membrane</location>
        <topology evidence="1">Multi-pass membrane protein</topology>
    </subcellularLocation>
</comment>
<dbReference type="Proteomes" id="UP001652661">
    <property type="component" value="Chromosome 3R"/>
</dbReference>
<dbReference type="PANTHER" id="PTHR45720:SF10">
    <property type="entry name" value="CHLORIDE CHANNEL PROTEIN 2"/>
    <property type="match status" value="1"/>
</dbReference>
<keyword evidence="6 14" id="KW-1133">Transmembrane helix</keyword>
<dbReference type="InterPro" id="IPR001807">
    <property type="entry name" value="ClC"/>
</dbReference>
<keyword evidence="2" id="KW-0813">Transport</keyword>
<feature type="region of interest" description="Disordered" evidence="13">
    <location>
        <begin position="78"/>
        <end position="99"/>
    </location>
</feature>
<keyword evidence="15" id="KW-1185">Reference proteome</keyword>